<dbReference type="PANTHER" id="PTHR45138">
    <property type="entry name" value="REGULATORY COMPONENTS OF SENSORY TRANSDUCTION SYSTEM"/>
    <property type="match status" value="1"/>
</dbReference>
<dbReference type="AlphaFoldDB" id="A0A426QJ60"/>
<evidence type="ECO:0000313" key="7">
    <source>
        <dbReference type="Proteomes" id="UP000287798"/>
    </source>
</evidence>
<evidence type="ECO:0000256" key="2">
    <source>
        <dbReference type="ARBA" id="ARBA00012528"/>
    </source>
</evidence>
<dbReference type="Pfam" id="PF00990">
    <property type="entry name" value="GGDEF"/>
    <property type="match status" value="1"/>
</dbReference>
<dbReference type="InterPro" id="IPR013656">
    <property type="entry name" value="PAS_4"/>
</dbReference>
<dbReference type="Proteomes" id="UP000287798">
    <property type="component" value="Unassembled WGS sequence"/>
</dbReference>
<dbReference type="PANTHER" id="PTHR45138:SF9">
    <property type="entry name" value="DIGUANYLATE CYCLASE DGCM-RELATED"/>
    <property type="match status" value="1"/>
</dbReference>
<dbReference type="GO" id="GO:0052621">
    <property type="term" value="F:diguanylate cyclase activity"/>
    <property type="evidence" value="ECO:0007669"/>
    <property type="project" value="UniProtKB-EC"/>
</dbReference>
<protein>
    <recommendedName>
        <fullName evidence="2">diguanylate cyclase</fullName>
        <ecNumber evidence="2">2.7.7.65</ecNumber>
    </recommendedName>
</protein>
<comment type="cofactor">
    <cofactor evidence="1">
        <name>Mg(2+)</name>
        <dbReference type="ChEBI" id="CHEBI:18420"/>
    </cofactor>
</comment>
<dbReference type="GO" id="GO:1902201">
    <property type="term" value="P:negative regulation of bacterial-type flagellum-dependent cell motility"/>
    <property type="evidence" value="ECO:0007669"/>
    <property type="project" value="TreeGrafter"/>
</dbReference>
<evidence type="ECO:0000259" key="5">
    <source>
        <dbReference type="PROSITE" id="PS50887"/>
    </source>
</evidence>
<dbReference type="SMART" id="SM00267">
    <property type="entry name" value="GGDEF"/>
    <property type="match status" value="1"/>
</dbReference>
<evidence type="ECO:0000256" key="1">
    <source>
        <dbReference type="ARBA" id="ARBA00001946"/>
    </source>
</evidence>
<evidence type="ECO:0000259" key="4">
    <source>
        <dbReference type="PROSITE" id="PS50112"/>
    </source>
</evidence>
<dbReference type="RefSeq" id="WP_125181128.1">
    <property type="nucleotide sequence ID" value="NZ_QZMU01000001.1"/>
</dbReference>
<dbReference type="Gene3D" id="3.30.450.20">
    <property type="entry name" value="PAS domain"/>
    <property type="match status" value="1"/>
</dbReference>
<dbReference type="CDD" id="cd00130">
    <property type="entry name" value="PAS"/>
    <property type="match status" value="1"/>
</dbReference>
<proteinExistence type="predicted"/>
<dbReference type="CDD" id="cd01949">
    <property type="entry name" value="GGDEF"/>
    <property type="match status" value="1"/>
</dbReference>
<dbReference type="SUPFAM" id="SSF55785">
    <property type="entry name" value="PYP-like sensor domain (PAS domain)"/>
    <property type="match status" value="1"/>
</dbReference>
<evidence type="ECO:0000256" key="3">
    <source>
        <dbReference type="ARBA" id="ARBA00034247"/>
    </source>
</evidence>
<dbReference type="EC" id="2.7.7.65" evidence="2"/>
<dbReference type="InterPro" id="IPR000160">
    <property type="entry name" value="GGDEF_dom"/>
</dbReference>
<dbReference type="GO" id="GO:0005886">
    <property type="term" value="C:plasma membrane"/>
    <property type="evidence" value="ECO:0007669"/>
    <property type="project" value="TreeGrafter"/>
</dbReference>
<dbReference type="Gene3D" id="3.30.70.270">
    <property type="match status" value="1"/>
</dbReference>
<dbReference type="SMART" id="SM00091">
    <property type="entry name" value="PAS"/>
    <property type="match status" value="1"/>
</dbReference>
<organism evidence="6 7">
    <name type="scientific">Thiohalobacter thiocyanaticus</name>
    <dbReference type="NCBI Taxonomy" id="585455"/>
    <lineage>
        <taxon>Bacteria</taxon>
        <taxon>Pseudomonadati</taxon>
        <taxon>Pseudomonadota</taxon>
        <taxon>Gammaproteobacteria</taxon>
        <taxon>Thiohalobacterales</taxon>
        <taxon>Thiohalobacteraceae</taxon>
        <taxon>Thiohalobacter</taxon>
    </lineage>
</organism>
<dbReference type="NCBIfam" id="TIGR00254">
    <property type="entry name" value="GGDEF"/>
    <property type="match status" value="1"/>
</dbReference>
<dbReference type="OrthoDB" id="9812260at2"/>
<dbReference type="GO" id="GO:0043709">
    <property type="term" value="P:cell adhesion involved in single-species biofilm formation"/>
    <property type="evidence" value="ECO:0007669"/>
    <property type="project" value="TreeGrafter"/>
</dbReference>
<evidence type="ECO:0000313" key="6">
    <source>
        <dbReference type="EMBL" id="RRQ21788.1"/>
    </source>
</evidence>
<comment type="caution">
    <text evidence="6">The sequence shown here is derived from an EMBL/GenBank/DDBJ whole genome shotgun (WGS) entry which is preliminary data.</text>
</comment>
<feature type="domain" description="PAS" evidence="4">
    <location>
        <begin position="9"/>
        <end position="79"/>
    </location>
</feature>
<dbReference type="InterPro" id="IPR035965">
    <property type="entry name" value="PAS-like_dom_sf"/>
</dbReference>
<reference evidence="6 7" key="1">
    <citation type="journal article" date="2010" name="Int. J. Syst. Evol. Microbiol.">
        <title>Thiohalobacter thiocyanaticus gen. nov., sp. nov., a moderately halophilic, sulfur-oxidizing gammaproteobacterium from hypersaline lakes, that utilizes thiocyanate.</title>
        <authorList>
            <person name="Sorokin D.Y."/>
            <person name="Kovaleva O.L."/>
            <person name="Tourova T.P."/>
            <person name="Muyzer G."/>
        </authorList>
    </citation>
    <scope>NUCLEOTIDE SEQUENCE [LARGE SCALE GENOMIC DNA]</scope>
    <source>
        <strain evidence="6 7">Hrh1</strain>
    </source>
</reference>
<dbReference type="PROSITE" id="PS50112">
    <property type="entry name" value="PAS"/>
    <property type="match status" value="1"/>
</dbReference>
<dbReference type="InterPro" id="IPR029787">
    <property type="entry name" value="Nucleotide_cyclase"/>
</dbReference>
<dbReference type="EMBL" id="QZMU01000001">
    <property type="protein sequence ID" value="RRQ21788.1"/>
    <property type="molecule type" value="Genomic_DNA"/>
</dbReference>
<dbReference type="FunFam" id="3.30.70.270:FF:000001">
    <property type="entry name" value="Diguanylate cyclase domain protein"/>
    <property type="match status" value="1"/>
</dbReference>
<comment type="catalytic activity">
    <reaction evidence="3">
        <text>2 GTP = 3',3'-c-di-GMP + 2 diphosphate</text>
        <dbReference type="Rhea" id="RHEA:24898"/>
        <dbReference type="ChEBI" id="CHEBI:33019"/>
        <dbReference type="ChEBI" id="CHEBI:37565"/>
        <dbReference type="ChEBI" id="CHEBI:58805"/>
        <dbReference type="EC" id="2.7.7.65"/>
    </reaction>
</comment>
<accession>A0A426QJ60</accession>
<dbReference type="InterPro" id="IPR043128">
    <property type="entry name" value="Rev_trsase/Diguanyl_cyclase"/>
</dbReference>
<dbReference type="InterPro" id="IPR050469">
    <property type="entry name" value="Diguanylate_Cyclase"/>
</dbReference>
<dbReference type="SUPFAM" id="SSF55073">
    <property type="entry name" value="Nucleotide cyclase"/>
    <property type="match status" value="1"/>
</dbReference>
<sequence length="320" mass="36422">MESKIDIKEIHWLMDMLQTIDVGLVVLDRDYRVQMWNSFMENHSGLTPAHVMGHNLFSLFGEIPEAWFKRKLDMVFELNTRSFTTWEQRPYLLKFRTYRPISSPAEHMYQNVTLIPVGSADGRIRHVGVIIYDVTDTALGKLELESANDQLAQLSRTDRLTGLNNRGYWEECLQQEFARFQRSKAACSLIMFDIDHFKPVNDTHGHQAGDEVIRVTAATLLNTVRTTDIAGRYGGEEFVVILTDTDAASARYVAERLRKKIEALTVEYEGKAIDHTISLGVAELTPGLASHQAWLEQADQALYRAKEGGRNRVVVHAEPD</sequence>
<name>A0A426QJ60_9GAMM</name>
<dbReference type="PROSITE" id="PS50887">
    <property type="entry name" value="GGDEF"/>
    <property type="match status" value="1"/>
</dbReference>
<gene>
    <name evidence="6" type="ORF">D6C00_07395</name>
</gene>
<keyword evidence="7" id="KW-1185">Reference proteome</keyword>
<dbReference type="InterPro" id="IPR000014">
    <property type="entry name" value="PAS"/>
</dbReference>
<dbReference type="Pfam" id="PF08448">
    <property type="entry name" value="PAS_4"/>
    <property type="match status" value="1"/>
</dbReference>
<feature type="domain" description="GGDEF" evidence="5">
    <location>
        <begin position="185"/>
        <end position="318"/>
    </location>
</feature>